<reference evidence="3 4" key="1">
    <citation type="submission" date="2016-10" db="EMBL/GenBank/DDBJ databases">
        <authorList>
            <person name="de Groot N.N."/>
        </authorList>
    </citation>
    <scope>NUCLEOTIDE SEQUENCE [LARGE SCALE GENOMIC DNA]</scope>
    <source>
        <strain evidence="3 4">S5-249</strain>
    </source>
</reference>
<dbReference type="Proteomes" id="UP000198824">
    <property type="component" value="Unassembled WGS sequence"/>
</dbReference>
<feature type="signal peptide" evidence="1">
    <location>
        <begin position="1"/>
        <end position="20"/>
    </location>
</feature>
<evidence type="ECO:0000259" key="2">
    <source>
        <dbReference type="PROSITE" id="PS50911"/>
    </source>
</evidence>
<feature type="chain" id="PRO_5011665276" evidence="1">
    <location>
        <begin position="21"/>
        <end position="187"/>
    </location>
</feature>
<evidence type="ECO:0000256" key="1">
    <source>
        <dbReference type="SAM" id="SignalP"/>
    </source>
</evidence>
<organism evidence="3 4">
    <name type="scientific">Sphingomonas jatrophae</name>
    <dbReference type="NCBI Taxonomy" id="1166337"/>
    <lineage>
        <taxon>Bacteria</taxon>
        <taxon>Pseudomonadati</taxon>
        <taxon>Pseudomonadota</taxon>
        <taxon>Alphaproteobacteria</taxon>
        <taxon>Sphingomonadales</taxon>
        <taxon>Sphingomonadaceae</taxon>
        <taxon>Sphingomonas</taxon>
    </lineage>
</organism>
<keyword evidence="1" id="KW-0732">Signal</keyword>
<dbReference type="InterPro" id="IPR038765">
    <property type="entry name" value="Papain-like_cys_pep_sf"/>
</dbReference>
<feature type="domain" description="Peptidase C51" evidence="2">
    <location>
        <begin position="7"/>
        <end position="130"/>
    </location>
</feature>
<gene>
    <name evidence="3" type="ORF">SAMN05192580_2556</name>
</gene>
<dbReference type="EMBL" id="FOZG01000002">
    <property type="protein sequence ID" value="SFS00973.1"/>
    <property type="molecule type" value="Genomic_DNA"/>
</dbReference>
<keyword evidence="4" id="KW-1185">Reference proteome</keyword>
<sequence>MRRAGCVLLCLGLLAAPLRAERVGPAPGTGECVPFARAISGVRLYGDAWSWWDKAEGVYARGARPEVGAVLVFRAAGAMRLGHVAVVSRVIDPRIVMVTHANWSRIGGQRGQIERDVTMTDVSDRGDWSRVKVWYDQNDGLGGSTYPTYGFIYGRAAGGARVQLAHASPELTGTDPDIIGSVIDTIR</sequence>
<protein>
    <submittedName>
        <fullName evidence="3">CHAP domain-containing protein</fullName>
    </submittedName>
</protein>
<dbReference type="InterPro" id="IPR007921">
    <property type="entry name" value="CHAP_dom"/>
</dbReference>
<accession>A0A1I6LC03</accession>
<evidence type="ECO:0000313" key="4">
    <source>
        <dbReference type="Proteomes" id="UP000198824"/>
    </source>
</evidence>
<dbReference type="PROSITE" id="PS50911">
    <property type="entry name" value="CHAP"/>
    <property type="match status" value="1"/>
</dbReference>
<dbReference type="AlphaFoldDB" id="A0A1I6LC03"/>
<dbReference type="SUPFAM" id="SSF54001">
    <property type="entry name" value="Cysteine proteinases"/>
    <property type="match status" value="1"/>
</dbReference>
<proteinExistence type="predicted"/>
<dbReference type="OrthoDB" id="7279151at2"/>
<evidence type="ECO:0000313" key="3">
    <source>
        <dbReference type="EMBL" id="SFS00973.1"/>
    </source>
</evidence>
<dbReference type="Pfam" id="PF05257">
    <property type="entry name" value="CHAP"/>
    <property type="match status" value="1"/>
</dbReference>
<dbReference type="Gene3D" id="3.90.1720.10">
    <property type="entry name" value="endopeptidase domain like (from Nostoc punctiforme)"/>
    <property type="match status" value="1"/>
</dbReference>
<name>A0A1I6LC03_9SPHN</name>
<dbReference type="STRING" id="1166337.SAMN05192580_2556"/>